<feature type="transmembrane region" description="Helical" evidence="6">
    <location>
        <begin position="122"/>
        <end position="151"/>
    </location>
</feature>
<reference evidence="7 8" key="1">
    <citation type="journal article" date="2014" name="Front. Genet.">
        <title>Genome and metabolic network of "Candidatus Phaeomarinobacter ectocarpi" Ec32, a new candidate genus of Alphaproteobacteria frequently associated with brown algae.</title>
        <authorList>
            <person name="Dittami S.M."/>
            <person name="Barbeyron T."/>
            <person name="Boyen C."/>
            <person name="Cambefort J."/>
            <person name="Collet G."/>
            <person name="Delage L."/>
            <person name="Gobet A."/>
            <person name="Groisillier A."/>
            <person name="Leblanc C."/>
            <person name="Michel G."/>
            <person name="Scornet D."/>
            <person name="Siegel A."/>
            <person name="Tapia J.E."/>
            <person name="Tonon T."/>
        </authorList>
    </citation>
    <scope>NUCLEOTIDE SEQUENCE [LARGE SCALE GENOMIC DNA]</scope>
    <source>
        <strain evidence="7 8">Ec32</strain>
    </source>
</reference>
<organism evidence="7 8">
    <name type="scientific">Candidatus Phaeomarinibacter ectocarpi</name>
    <dbReference type="NCBI Taxonomy" id="1458461"/>
    <lineage>
        <taxon>Bacteria</taxon>
        <taxon>Pseudomonadati</taxon>
        <taxon>Pseudomonadota</taxon>
        <taxon>Alphaproteobacteria</taxon>
        <taxon>Hyphomicrobiales</taxon>
        <taxon>Parvibaculaceae</taxon>
        <taxon>Candidatus Phaeomarinibacter</taxon>
    </lineage>
</organism>
<evidence type="ECO:0000313" key="7">
    <source>
        <dbReference type="EMBL" id="CDO61326.1"/>
    </source>
</evidence>
<evidence type="ECO:0000256" key="6">
    <source>
        <dbReference type="SAM" id="Phobius"/>
    </source>
</evidence>
<keyword evidence="8" id="KW-1185">Reference proteome</keyword>
<sequence length="469" mass="50552">MTALDTQQSATNSFVRLTAKVASMLPDPLGKKLSGLLDNADDLASVLRGAASVMAIRVAGACVSFVSLALLARWMGAFEFGIYAYVWTWIIFIGTMAPLGLNTSLMRFIPEYMARQRWGRIWGLLTQAHLIVLAASTAASVIGGIILWIVHPYIDDYYVVPFAVALLVLPLYALLDTQEGTARAFGWVTLAYIIPYLMRPLLLLLGIGTLVLVGLAPDAIDALLAMAAACIIGITVQAIVLVRSIRATVPRAKPRTHAGYWLMISMPMLVFEGAYLLMSSTDVIMLGQIEDPASVAIYYAAARTASLIGFVYFATTARTVPKFAEINASGSREDLQKFLDGVNRVSFWPSFMGVLVLLVIGQYILGLFGDGFEDGYLILAILSMGYMARCTVGPLEYLLSMTGRQMIATKIICASAVFNAGLNLLLIPELGTLGAALATIIAMLVNLAALAIAVHRKLGINAFLLRPGR</sequence>
<feature type="transmembrane region" description="Helical" evidence="6">
    <location>
        <begin position="55"/>
        <end position="76"/>
    </location>
</feature>
<keyword evidence="4 6" id="KW-1133">Transmembrane helix</keyword>
<feature type="transmembrane region" description="Helical" evidence="6">
    <location>
        <begin position="296"/>
        <end position="314"/>
    </location>
</feature>
<feature type="transmembrane region" description="Helical" evidence="6">
    <location>
        <begin position="433"/>
        <end position="454"/>
    </location>
</feature>
<accession>X5MPD1</accession>
<gene>
    <name evidence="7" type="ORF">BN1012_Phect3114</name>
</gene>
<proteinExistence type="predicted"/>
<evidence type="ECO:0000313" key="8">
    <source>
        <dbReference type="Proteomes" id="UP000032160"/>
    </source>
</evidence>
<feature type="transmembrane region" description="Helical" evidence="6">
    <location>
        <begin position="345"/>
        <end position="364"/>
    </location>
</feature>
<dbReference type="InterPro" id="IPR002797">
    <property type="entry name" value="Polysacc_synth"/>
</dbReference>
<comment type="subcellular location">
    <subcellularLocation>
        <location evidence="1">Cell membrane</location>
        <topology evidence="1">Multi-pass membrane protein</topology>
    </subcellularLocation>
</comment>
<dbReference type="GO" id="GO:0005886">
    <property type="term" value="C:plasma membrane"/>
    <property type="evidence" value="ECO:0007669"/>
    <property type="project" value="UniProtKB-SubCell"/>
</dbReference>
<dbReference type="RefSeq" id="WP_052534791.1">
    <property type="nucleotide sequence ID" value="NZ_HG966617.1"/>
</dbReference>
<evidence type="ECO:0000256" key="4">
    <source>
        <dbReference type="ARBA" id="ARBA00022989"/>
    </source>
</evidence>
<dbReference type="Pfam" id="PF01943">
    <property type="entry name" value="Polysacc_synt"/>
    <property type="match status" value="1"/>
</dbReference>
<feature type="transmembrane region" description="Helical" evidence="6">
    <location>
        <begin position="196"/>
        <end position="216"/>
    </location>
</feature>
<name>X5MPD1_9HYPH</name>
<evidence type="ECO:0000256" key="1">
    <source>
        <dbReference type="ARBA" id="ARBA00004651"/>
    </source>
</evidence>
<dbReference type="Proteomes" id="UP000032160">
    <property type="component" value="Chromosome I"/>
</dbReference>
<feature type="transmembrane region" description="Helical" evidence="6">
    <location>
        <begin position="257"/>
        <end position="276"/>
    </location>
</feature>
<dbReference type="PANTHER" id="PTHR30250:SF11">
    <property type="entry name" value="O-ANTIGEN TRANSPORTER-RELATED"/>
    <property type="match status" value="1"/>
</dbReference>
<dbReference type="EMBL" id="HG966617">
    <property type="protein sequence ID" value="CDO61326.1"/>
    <property type="molecule type" value="Genomic_DNA"/>
</dbReference>
<evidence type="ECO:0000256" key="3">
    <source>
        <dbReference type="ARBA" id="ARBA00022692"/>
    </source>
</evidence>
<evidence type="ECO:0000256" key="5">
    <source>
        <dbReference type="ARBA" id="ARBA00023136"/>
    </source>
</evidence>
<feature type="transmembrane region" description="Helical" evidence="6">
    <location>
        <begin position="407"/>
        <end position="427"/>
    </location>
</feature>
<dbReference type="AlphaFoldDB" id="X5MPD1"/>
<keyword evidence="5 6" id="KW-0472">Membrane</keyword>
<feature type="transmembrane region" description="Helical" evidence="6">
    <location>
        <begin position="157"/>
        <end position="175"/>
    </location>
</feature>
<feature type="transmembrane region" description="Helical" evidence="6">
    <location>
        <begin position="222"/>
        <end position="245"/>
    </location>
</feature>
<protein>
    <submittedName>
        <fullName evidence="7">Polysaccharide biosynthesis related protein</fullName>
    </submittedName>
</protein>
<evidence type="ECO:0000256" key="2">
    <source>
        <dbReference type="ARBA" id="ARBA00022475"/>
    </source>
</evidence>
<keyword evidence="3 6" id="KW-0812">Transmembrane</keyword>
<keyword evidence="2" id="KW-1003">Cell membrane</keyword>
<dbReference type="KEGG" id="pect:BN1012_Phect3114"/>
<feature type="transmembrane region" description="Helical" evidence="6">
    <location>
        <begin position="82"/>
        <end position="101"/>
    </location>
</feature>
<dbReference type="STRING" id="1458461.BN1012_Phect3114"/>
<dbReference type="HOGENOM" id="CLU_022017_5_4_5"/>
<dbReference type="OrthoDB" id="9800982at2"/>
<dbReference type="PANTHER" id="PTHR30250">
    <property type="entry name" value="PST FAMILY PREDICTED COLANIC ACID TRANSPORTER"/>
    <property type="match status" value="1"/>
</dbReference>
<feature type="transmembrane region" description="Helical" evidence="6">
    <location>
        <begin position="376"/>
        <end position="395"/>
    </location>
</feature>
<dbReference type="InterPro" id="IPR050833">
    <property type="entry name" value="Poly_Biosynth_Transport"/>
</dbReference>